<dbReference type="PANTHER" id="PTHR40640">
    <property type="entry name" value="ANCHORED GLYCOPROTEIN, PUTATIVE (AFU_ORTHOLOGUE AFUA_8G04860)-RELATED"/>
    <property type="match status" value="1"/>
</dbReference>
<evidence type="ECO:0008006" key="4">
    <source>
        <dbReference type="Google" id="ProtNLM"/>
    </source>
</evidence>
<keyword evidence="1" id="KW-0732">Signal</keyword>
<reference evidence="2" key="2">
    <citation type="journal article" date="2023" name="IMA Fungus">
        <title>Comparative genomic study of the Penicillium genus elucidates a diverse pangenome and 15 lateral gene transfer events.</title>
        <authorList>
            <person name="Petersen C."/>
            <person name="Sorensen T."/>
            <person name="Nielsen M.R."/>
            <person name="Sondergaard T.E."/>
            <person name="Sorensen J.L."/>
            <person name="Fitzpatrick D.A."/>
            <person name="Frisvad J.C."/>
            <person name="Nielsen K.L."/>
        </authorList>
    </citation>
    <scope>NUCLEOTIDE SEQUENCE</scope>
    <source>
        <strain evidence="2">IBT 21917</strain>
    </source>
</reference>
<dbReference type="EMBL" id="JAPQKO010000002">
    <property type="protein sequence ID" value="KAJ5178859.1"/>
    <property type="molecule type" value="Genomic_DNA"/>
</dbReference>
<proteinExistence type="predicted"/>
<sequence length="183" mass="19892">MNLKIVLLLFSSTTLAAARTASLLLPGFKGRDLQASVLGKNEDVTTYLVTCSTPADTGTYDAPRERITVIAAPSSIQLINIDKRQKPILYSTASVSCDVVGTTYAYCHAQEKTVSIQGTLAPNDLNWMNVPVTEYEHTPTPTQLSTLASKYTGPPVLSGTIEDISFVTGITTAFLEKVWWLLY</sequence>
<gene>
    <name evidence="2" type="ORF">N7492_002069</name>
</gene>
<dbReference type="Proteomes" id="UP001146351">
    <property type="component" value="Unassembled WGS sequence"/>
</dbReference>
<dbReference type="OrthoDB" id="4991875at2759"/>
<accession>A0A9W9IH55</accession>
<evidence type="ECO:0000256" key="1">
    <source>
        <dbReference type="SAM" id="SignalP"/>
    </source>
</evidence>
<dbReference type="AlphaFoldDB" id="A0A9W9IH55"/>
<feature type="non-terminal residue" evidence="2">
    <location>
        <position position="1"/>
    </location>
</feature>
<comment type="caution">
    <text evidence="2">The sequence shown here is derived from an EMBL/GenBank/DDBJ whole genome shotgun (WGS) entry which is preliminary data.</text>
</comment>
<evidence type="ECO:0000313" key="3">
    <source>
        <dbReference type="Proteomes" id="UP001146351"/>
    </source>
</evidence>
<reference evidence="2" key="1">
    <citation type="submission" date="2022-11" db="EMBL/GenBank/DDBJ databases">
        <authorList>
            <person name="Petersen C."/>
        </authorList>
    </citation>
    <scope>NUCLEOTIDE SEQUENCE</scope>
    <source>
        <strain evidence="2">IBT 21917</strain>
    </source>
</reference>
<name>A0A9W9IH55_9EURO</name>
<protein>
    <recommendedName>
        <fullName evidence="4">IgE-binding protein</fullName>
    </recommendedName>
</protein>
<keyword evidence="3" id="KW-1185">Reference proteome</keyword>
<feature type="signal peptide" evidence="1">
    <location>
        <begin position="1"/>
        <end position="18"/>
    </location>
</feature>
<organism evidence="2 3">
    <name type="scientific">Penicillium capsulatum</name>
    <dbReference type="NCBI Taxonomy" id="69766"/>
    <lineage>
        <taxon>Eukaryota</taxon>
        <taxon>Fungi</taxon>
        <taxon>Dikarya</taxon>
        <taxon>Ascomycota</taxon>
        <taxon>Pezizomycotina</taxon>
        <taxon>Eurotiomycetes</taxon>
        <taxon>Eurotiomycetidae</taxon>
        <taxon>Eurotiales</taxon>
        <taxon>Aspergillaceae</taxon>
        <taxon>Penicillium</taxon>
    </lineage>
</organism>
<dbReference type="PANTHER" id="PTHR40640:SF1">
    <property type="entry name" value="ANCHORED GLYCOPROTEIN, PUTATIVE (AFU_ORTHOLOGUE AFUA_8G04860)-RELATED"/>
    <property type="match status" value="1"/>
</dbReference>
<feature type="chain" id="PRO_5040935214" description="IgE-binding protein" evidence="1">
    <location>
        <begin position="19"/>
        <end position="183"/>
    </location>
</feature>
<evidence type="ECO:0000313" key="2">
    <source>
        <dbReference type="EMBL" id="KAJ5178859.1"/>
    </source>
</evidence>